<accession>A0ABY6CSP3</accession>
<dbReference type="Proteomes" id="UP001065174">
    <property type="component" value="Chromosome"/>
</dbReference>
<dbReference type="RefSeq" id="WP_262309903.1">
    <property type="nucleotide sequence ID" value="NZ_CP106679.1"/>
</dbReference>
<reference evidence="1" key="1">
    <citation type="submission" date="2022-09" db="EMBL/GenBank/DDBJ databases">
        <title>Comparative genomics and taxonomic characterization of three novel marine species of genus Reichenbachiella exhibiting antioxidant and polysaccharide degradation activities.</title>
        <authorList>
            <person name="Muhammad N."/>
            <person name="Lee Y.-J."/>
            <person name="Ko J."/>
            <person name="Kim S.-G."/>
        </authorList>
    </citation>
    <scope>NUCLEOTIDE SEQUENCE</scope>
    <source>
        <strain evidence="1">BKB1-1</strain>
    </source>
</reference>
<sequence length="119" mass="13608">MKLRILNNSIRLRLNQTEVNTFAQEGIVSAELQFGINSLVYSLKRDHKSQKVEANFEGNEISILVPVAIADQWILPEEVGFENDDQAKVKLLIEKDFQCLHKRPNEDESDSFPNPLATR</sequence>
<dbReference type="Pfam" id="PF22668">
    <property type="entry name" value="DUF7009"/>
    <property type="match status" value="1"/>
</dbReference>
<protein>
    <submittedName>
        <fullName evidence="1">Uncharacterized protein</fullName>
    </submittedName>
</protein>
<dbReference type="EMBL" id="CP106679">
    <property type="protein sequence ID" value="UXP32468.1"/>
    <property type="molecule type" value="Genomic_DNA"/>
</dbReference>
<keyword evidence="2" id="KW-1185">Reference proteome</keyword>
<gene>
    <name evidence="1" type="ORF">N6H18_00570</name>
</gene>
<evidence type="ECO:0000313" key="2">
    <source>
        <dbReference type="Proteomes" id="UP001065174"/>
    </source>
</evidence>
<dbReference type="InterPro" id="IPR053825">
    <property type="entry name" value="DUF7009"/>
</dbReference>
<name>A0ABY6CSP3_9BACT</name>
<proteinExistence type="predicted"/>
<evidence type="ECO:0000313" key="1">
    <source>
        <dbReference type="EMBL" id="UXP32468.1"/>
    </source>
</evidence>
<organism evidence="1 2">
    <name type="scientific">Reichenbachiella agarivorans</name>
    <dbReference type="NCBI Taxonomy" id="2979464"/>
    <lineage>
        <taxon>Bacteria</taxon>
        <taxon>Pseudomonadati</taxon>
        <taxon>Bacteroidota</taxon>
        <taxon>Cytophagia</taxon>
        <taxon>Cytophagales</taxon>
        <taxon>Reichenbachiellaceae</taxon>
        <taxon>Reichenbachiella</taxon>
    </lineage>
</organism>